<protein>
    <recommendedName>
        <fullName evidence="4">Transposase</fullName>
    </recommendedName>
</protein>
<accession>A0ABU1D2S5</accession>
<sequence length="234" mass="25675">MARLPRLYAPDTAQLAQARFARPLATPHDPTPSAALDQIRDWLAAEVRAHALAVHGWAIVPDRIVLLATPATPSGLSRVIQGMGRRMATRLTLGRVFEGRYRSALLDAAWVPAGLVWVESLPVQLGYVDVPQRWPWSSAREHVGLRSEGGWMTEHAGYWGLGNTPFARQASHQVRLESGLSEADATRIERAVFGQWALGEAGFMATLSARSNRRVAPAPRGRPRKAPIENTVTK</sequence>
<evidence type="ECO:0000313" key="3">
    <source>
        <dbReference type="Proteomes" id="UP001232156"/>
    </source>
</evidence>
<evidence type="ECO:0008006" key="4">
    <source>
        <dbReference type="Google" id="ProtNLM"/>
    </source>
</evidence>
<dbReference type="Gene3D" id="3.30.70.1290">
    <property type="entry name" value="Transposase IS200-like"/>
    <property type="match status" value="1"/>
</dbReference>
<feature type="region of interest" description="Disordered" evidence="1">
    <location>
        <begin position="214"/>
        <end position="234"/>
    </location>
</feature>
<reference evidence="2 3" key="1">
    <citation type="submission" date="2023-08" db="EMBL/GenBank/DDBJ databases">
        <title>Alcaligenaceae gen. nov., a novel taxon isolated from the sludge of Yixing Pesticide Factory.</title>
        <authorList>
            <person name="Ruan L."/>
        </authorList>
    </citation>
    <scope>NUCLEOTIDE SEQUENCE [LARGE SCALE GENOMIC DNA]</scope>
    <source>
        <strain evidence="2 3">LG-2</strain>
    </source>
</reference>
<gene>
    <name evidence="2" type="ORF">Q8947_01870</name>
</gene>
<evidence type="ECO:0000313" key="2">
    <source>
        <dbReference type="EMBL" id="MDR4124729.1"/>
    </source>
</evidence>
<name>A0ABU1D2S5_9BURK</name>
<proteinExistence type="predicted"/>
<dbReference type="Proteomes" id="UP001232156">
    <property type="component" value="Unassembled WGS sequence"/>
</dbReference>
<organism evidence="2 3">
    <name type="scientific">Yanghanlia caeni</name>
    <dbReference type="NCBI Taxonomy" id="3064283"/>
    <lineage>
        <taxon>Bacteria</taxon>
        <taxon>Pseudomonadati</taxon>
        <taxon>Pseudomonadota</taxon>
        <taxon>Betaproteobacteria</taxon>
        <taxon>Burkholderiales</taxon>
        <taxon>Alcaligenaceae</taxon>
        <taxon>Yanghanlia</taxon>
    </lineage>
</organism>
<evidence type="ECO:0000256" key="1">
    <source>
        <dbReference type="SAM" id="MobiDB-lite"/>
    </source>
</evidence>
<dbReference type="RefSeq" id="WP_347286312.1">
    <property type="nucleotide sequence ID" value="NZ_JAUZQE010000003.1"/>
</dbReference>
<keyword evidence="3" id="KW-1185">Reference proteome</keyword>
<dbReference type="InterPro" id="IPR036515">
    <property type="entry name" value="Transposase_17_sf"/>
</dbReference>
<comment type="caution">
    <text evidence="2">The sequence shown here is derived from an EMBL/GenBank/DDBJ whole genome shotgun (WGS) entry which is preliminary data.</text>
</comment>
<dbReference type="EMBL" id="JAUZQE010000003">
    <property type="protein sequence ID" value="MDR4124729.1"/>
    <property type="molecule type" value="Genomic_DNA"/>
</dbReference>